<dbReference type="InterPro" id="IPR011041">
    <property type="entry name" value="Quinoprot_gluc/sorb_DH_b-prop"/>
</dbReference>
<dbReference type="Gene3D" id="2.120.10.30">
    <property type="entry name" value="TolB, C-terminal domain"/>
    <property type="match status" value="1"/>
</dbReference>
<accession>A0ABV7JRV3</accession>
<dbReference type="PANTHER" id="PTHR19328:SF13">
    <property type="entry name" value="HIPL1 PROTEIN"/>
    <property type="match status" value="1"/>
</dbReference>
<name>A0ABV7JRV3_9SPHI</name>
<keyword evidence="3" id="KW-1185">Reference proteome</keyword>
<dbReference type="InterPro" id="IPR012938">
    <property type="entry name" value="Glc/Sorbosone_DH"/>
</dbReference>
<gene>
    <name evidence="2" type="ORF">ACFOET_20120</name>
</gene>
<protein>
    <submittedName>
        <fullName evidence="2">PQQ-dependent sugar dehydrogenase</fullName>
    </submittedName>
</protein>
<sequence length="482" mass="53161">MHKSVFPLSLALLTVNASDAQQQAFEQRIVASDLADPWSISYGSDGYLWITESKTYRVCRIDPESGSMTTVLDLTDKRLFPRHDTLDTGGKPWPQGGLMGLALHPDFSSGKPFVYLAYVYKFEEAGNEGNGCLPDFGGCLFKTKVVRYRYEDHSKQLVNEEVIDDDIPGSNDHNGGRLIIMPAKGNHYLFYAVGDLGAGQYDNAGRPNFAQDPGTKEGKILRYLADADDSRQGPGAWIPDDNPFNADTLSPVYSIGHRNAQGLAWGNVNGATYLYASEHGPFSDDEINRIEPGKNYGHPLIIGYADGNYNGLAAGVSPHSHLPGPWNTSYPLIVSEQDAAAQLGEAYRDPIYSFMPSDNEYLLDKMKQIRASESPEWPSVAPSGLAFYHHEGKPEWKNSLLLTTLKAGALYRIPLRPDGEGLASEPEKLIEANVRYRDICIAPDGMKLFVITDKSAVTSGPTEEKPDESNMRGCIIEYRLVR</sequence>
<evidence type="ECO:0000259" key="1">
    <source>
        <dbReference type="Pfam" id="PF07995"/>
    </source>
</evidence>
<dbReference type="RefSeq" id="WP_379026045.1">
    <property type="nucleotide sequence ID" value="NZ_JBHRTA010000061.1"/>
</dbReference>
<reference evidence="3" key="1">
    <citation type="journal article" date="2019" name="Int. J. Syst. Evol. Microbiol.">
        <title>The Global Catalogue of Microorganisms (GCM) 10K type strain sequencing project: providing services to taxonomists for standard genome sequencing and annotation.</title>
        <authorList>
            <consortium name="The Broad Institute Genomics Platform"/>
            <consortium name="The Broad Institute Genome Sequencing Center for Infectious Disease"/>
            <person name="Wu L."/>
            <person name="Ma J."/>
        </authorList>
    </citation>
    <scope>NUCLEOTIDE SEQUENCE [LARGE SCALE GENOMIC DNA]</scope>
    <source>
        <strain evidence="3">KCTC 52416</strain>
    </source>
</reference>
<feature type="domain" description="Glucose/Sorbosone dehydrogenase" evidence="1">
    <location>
        <begin position="378"/>
        <end position="455"/>
    </location>
</feature>
<feature type="domain" description="Glucose/Sorbosone dehydrogenase" evidence="1">
    <location>
        <begin position="35"/>
        <end position="312"/>
    </location>
</feature>
<evidence type="ECO:0000313" key="2">
    <source>
        <dbReference type="EMBL" id="MFC3199937.1"/>
    </source>
</evidence>
<dbReference type="SUPFAM" id="SSF50952">
    <property type="entry name" value="Soluble quinoprotein glucose dehydrogenase"/>
    <property type="match status" value="1"/>
</dbReference>
<dbReference type="Pfam" id="PF07995">
    <property type="entry name" value="GSDH"/>
    <property type="match status" value="2"/>
</dbReference>
<comment type="caution">
    <text evidence="2">The sequence shown here is derived from an EMBL/GenBank/DDBJ whole genome shotgun (WGS) entry which is preliminary data.</text>
</comment>
<dbReference type="PANTHER" id="PTHR19328">
    <property type="entry name" value="HEDGEHOG-INTERACTING PROTEIN"/>
    <property type="match status" value="1"/>
</dbReference>
<organism evidence="2 3">
    <name type="scientific">Parapedobacter deserti</name>
    <dbReference type="NCBI Taxonomy" id="1912957"/>
    <lineage>
        <taxon>Bacteria</taxon>
        <taxon>Pseudomonadati</taxon>
        <taxon>Bacteroidota</taxon>
        <taxon>Sphingobacteriia</taxon>
        <taxon>Sphingobacteriales</taxon>
        <taxon>Sphingobacteriaceae</taxon>
        <taxon>Parapedobacter</taxon>
    </lineage>
</organism>
<dbReference type="EMBL" id="JBHRTA010000061">
    <property type="protein sequence ID" value="MFC3199937.1"/>
    <property type="molecule type" value="Genomic_DNA"/>
</dbReference>
<dbReference type="InterPro" id="IPR011042">
    <property type="entry name" value="6-blade_b-propeller_TolB-like"/>
</dbReference>
<proteinExistence type="predicted"/>
<evidence type="ECO:0000313" key="3">
    <source>
        <dbReference type="Proteomes" id="UP001595526"/>
    </source>
</evidence>
<dbReference type="Proteomes" id="UP001595526">
    <property type="component" value="Unassembled WGS sequence"/>
</dbReference>